<feature type="transmembrane region" description="Helical" evidence="7">
    <location>
        <begin position="167"/>
        <end position="187"/>
    </location>
</feature>
<evidence type="ECO:0000256" key="2">
    <source>
        <dbReference type="ARBA" id="ARBA00006690"/>
    </source>
</evidence>
<comment type="similarity">
    <text evidence="2">Belongs to the CRT-like transporter family.</text>
</comment>
<dbReference type="EMBL" id="JAWDEY010000010">
    <property type="protein sequence ID" value="KAK6589833.1"/>
    <property type="molecule type" value="Genomic_DNA"/>
</dbReference>
<evidence type="ECO:0000256" key="5">
    <source>
        <dbReference type="ARBA" id="ARBA00022989"/>
    </source>
</evidence>
<feature type="transmembrane region" description="Helical" evidence="7">
    <location>
        <begin position="199"/>
        <end position="221"/>
    </location>
</feature>
<comment type="subcellular location">
    <subcellularLocation>
        <location evidence="1">Membrane</location>
        <topology evidence="1">Multi-pass membrane protein</topology>
    </subcellularLocation>
</comment>
<comment type="caution">
    <text evidence="8">The sequence shown here is derived from an EMBL/GenBank/DDBJ whole genome shotgun (WGS) entry which is preliminary data.</text>
</comment>
<protein>
    <submittedName>
        <fullName evidence="8">Transporter with conserved Zn ribbon C11C7</fullName>
    </submittedName>
</protein>
<evidence type="ECO:0000256" key="4">
    <source>
        <dbReference type="ARBA" id="ARBA00022692"/>
    </source>
</evidence>
<keyword evidence="9" id="KW-1185">Reference proteome</keyword>
<sequence length="433" mass="48281">MNESEYREYISENVSNTNTIKGIVSVINNNVIEPCKENAYLLTYMVILLISSVFNSVFFKKMTSAMPNHVWFLTQITTSIYIPLFGTIVLIAYLRREFSEETLEIPFSKFWIMGFLDGFGSILTLLASIHTSGAMQVVLGQMCTPITLIMLSVICKDRFHIYQYTGAFIMIFGILVVKSGIIFGFRVNDNDSIENSNQIIFNIIFIISCIPASASSVFKDFSFRKYPSLNENYLQFCVACTQVIIGCVLVPVNSLPILGPHKVELNQIPSLLIQGANCLFLKKNTVISNCGGELQKPCDVCENAQVPVITYLIANIICNIVGVLVLKHGTATSGFIVSTLRLPLTTFVFFSPKLVGNEATEPKVEDFIGIAILIAGLILYRYGSVKNKKEIGEYEYYELSSISNENENHCKNSTSSTTCSFNIEYDSKGYHSS</sequence>
<reference evidence="8 9" key="1">
    <citation type="submission" date="2023-10" db="EMBL/GenBank/DDBJ databases">
        <title>Comparative genomics analysis reveals potential genetic determinants of host preference in Cryptosporidium xiaoi.</title>
        <authorList>
            <person name="Xiao L."/>
            <person name="Li J."/>
        </authorList>
    </citation>
    <scope>NUCLEOTIDE SEQUENCE [LARGE SCALE GENOMIC DNA]</scope>
    <source>
        <strain evidence="8 9">52996</strain>
    </source>
</reference>
<dbReference type="Proteomes" id="UP001311799">
    <property type="component" value="Unassembled WGS sequence"/>
</dbReference>
<evidence type="ECO:0000256" key="7">
    <source>
        <dbReference type="SAM" id="Phobius"/>
    </source>
</evidence>
<gene>
    <name evidence="8" type="ORF">RS030_192866</name>
</gene>
<feature type="transmembrane region" description="Helical" evidence="7">
    <location>
        <begin position="333"/>
        <end position="355"/>
    </location>
</feature>
<keyword evidence="6 7" id="KW-0472">Membrane</keyword>
<feature type="transmembrane region" description="Helical" evidence="7">
    <location>
        <begin position="367"/>
        <end position="383"/>
    </location>
</feature>
<organism evidence="8 9">
    <name type="scientific">Cryptosporidium xiaoi</name>
    <dbReference type="NCBI Taxonomy" id="659607"/>
    <lineage>
        <taxon>Eukaryota</taxon>
        <taxon>Sar</taxon>
        <taxon>Alveolata</taxon>
        <taxon>Apicomplexa</taxon>
        <taxon>Conoidasida</taxon>
        <taxon>Coccidia</taxon>
        <taxon>Eucoccidiorida</taxon>
        <taxon>Eimeriorina</taxon>
        <taxon>Cryptosporidiidae</taxon>
        <taxon>Cryptosporidium</taxon>
    </lineage>
</organism>
<dbReference type="InterPro" id="IPR013936">
    <property type="entry name" value="CRT-like"/>
</dbReference>
<dbReference type="GO" id="GO:0016020">
    <property type="term" value="C:membrane"/>
    <property type="evidence" value="ECO:0007669"/>
    <property type="project" value="UniProtKB-SubCell"/>
</dbReference>
<keyword evidence="3" id="KW-0813">Transport</keyword>
<feature type="transmembrane region" description="Helical" evidence="7">
    <location>
        <begin position="70"/>
        <end position="94"/>
    </location>
</feature>
<evidence type="ECO:0000256" key="1">
    <source>
        <dbReference type="ARBA" id="ARBA00004141"/>
    </source>
</evidence>
<feature type="transmembrane region" description="Helical" evidence="7">
    <location>
        <begin position="308"/>
        <end position="326"/>
    </location>
</feature>
<proteinExistence type="inferred from homology"/>
<dbReference type="Pfam" id="PF08627">
    <property type="entry name" value="CRT-like"/>
    <property type="match status" value="1"/>
</dbReference>
<evidence type="ECO:0000256" key="6">
    <source>
        <dbReference type="ARBA" id="ARBA00023136"/>
    </source>
</evidence>
<feature type="transmembrane region" description="Helical" evidence="7">
    <location>
        <begin position="233"/>
        <end position="252"/>
    </location>
</feature>
<feature type="transmembrane region" description="Helical" evidence="7">
    <location>
        <begin position="110"/>
        <end position="129"/>
    </location>
</feature>
<evidence type="ECO:0000313" key="9">
    <source>
        <dbReference type="Proteomes" id="UP001311799"/>
    </source>
</evidence>
<feature type="transmembrane region" description="Helical" evidence="7">
    <location>
        <begin position="135"/>
        <end position="155"/>
    </location>
</feature>
<dbReference type="PANTHER" id="PTHR31326">
    <property type="entry name" value="PROTEIN CLT2, CHLOROPLASTIC"/>
    <property type="match status" value="1"/>
</dbReference>
<evidence type="ECO:0000313" key="8">
    <source>
        <dbReference type="EMBL" id="KAK6589833.1"/>
    </source>
</evidence>
<feature type="transmembrane region" description="Helical" evidence="7">
    <location>
        <begin position="39"/>
        <end position="58"/>
    </location>
</feature>
<accession>A0AAV9XZ24</accession>
<keyword evidence="5 7" id="KW-1133">Transmembrane helix</keyword>
<keyword evidence="4 7" id="KW-0812">Transmembrane</keyword>
<name>A0AAV9XZ24_9CRYT</name>
<dbReference type="AlphaFoldDB" id="A0AAV9XZ24"/>
<evidence type="ECO:0000256" key="3">
    <source>
        <dbReference type="ARBA" id="ARBA00022448"/>
    </source>
</evidence>
<dbReference type="PANTHER" id="PTHR31326:SF1">
    <property type="entry name" value="PROTEIN CLT2, CHLOROPLASTIC"/>
    <property type="match status" value="1"/>
</dbReference>